<evidence type="ECO:0000313" key="1">
    <source>
        <dbReference type="EMBL" id="CAG8801536.1"/>
    </source>
</evidence>
<sequence>PWKDLNYNLKLLSDSSDLIPKHITEFLPFLLPIAECKNTKAVGHAQENLLLLIATKFIFL</sequence>
<keyword evidence="2" id="KW-1185">Reference proteome</keyword>
<name>A0ABN7VVK9_GIGMA</name>
<feature type="non-terminal residue" evidence="1">
    <location>
        <position position="1"/>
    </location>
</feature>
<gene>
    <name evidence="1" type="ORF">GMARGA_LOCUS23216</name>
</gene>
<evidence type="ECO:0000313" key="2">
    <source>
        <dbReference type="Proteomes" id="UP000789901"/>
    </source>
</evidence>
<protein>
    <submittedName>
        <fullName evidence="1">42511_t:CDS:1</fullName>
    </submittedName>
</protein>
<comment type="caution">
    <text evidence="1">The sequence shown here is derived from an EMBL/GenBank/DDBJ whole genome shotgun (WGS) entry which is preliminary data.</text>
</comment>
<organism evidence="1 2">
    <name type="scientific">Gigaspora margarita</name>
    <dbReference type="NCBI Taxonomy" id="4874"/>
    <lineage>
        <taxon>Eukaryota</taxon>
        <taxon>Fungi</taxon>
        <taxon>Fungi incertae sedis</taxon>
        <taxon>Mucoromycota</taxon>
        <taxon>Glomeromycotina</taxon>
        <taxon>Glomeromycetes</taxon>
        <taxon>Diversisporales</taxon>
        <taxon>Gigasporaceae</taxon>
        <taxon>Gigaspora</taxon>
    </lineage>
</organism>
<accession>A0ABN7VVK9</accession>
<proteinExistence type="predicted"/>
<reference evidence="1 2" key="1">
    <citation type="submission" date="2021-06" db="EMBL/GenBank/DDBJ databases">
        <authorList>
            <person name="Kallberg Y."/>
            <person name="Tangrot J."/>
            <person name="Rosling A."/>
        </authorList>
    </citation>
    <scope>NUCLEOTIDE SEQUENCE [LARGE SCALE GENOMIC DNA]</scope>
    <source>
        <strain evidence="1 2">120-4 pot B 10/14</strain>
    </source>
</reference>
<dbReference type="Proteomes" id="UP000789901">
    <property type="component" value="Unassembled WGS sequence"/>
</dbReference>
<dbReference type="EMBL" id="CAJVQB010023296">
    <property type="protein sequence ID" value="CAG8801536.1"/>
    <property type="molecule type" value="Genomic_DNA"/>
</dbReference>